<dbReference type="InterPro" id="IPR011250">
    <property type="entry name" value="OMP/PagP_B-barrel"/>
</dbReference>
<keyword evidence="4" id="KW-1185">Reference proteome</keyword>
<evidence type="ECO:0000313" key="3">
    <source>
        <dbReference type="EMBL" id="APG59382.1"/>
    </source>
</evidence>
<evidence type="ECO:0000259" key="2">
    <source>
        <dbReference type="Pfam" id="PF13568"/>
    </source>
</evidence>
<evidence type="ECO:0000256" key="1">
    <source>
        <dbReference type="SAM" id="SignalP"/>
    </source>
</evidence>
<feature type="domain" description="Outer membrane protein beta-barrel" evidence="2">
    <location>
        <begin position="20"/>
        <end position="169"/>
    </location>
</feature>
<proteinExistence type="predicted"/>
<dbReference type="SUPFAM" id="SSF56925">
    <property type="entry name" value="OMPA-like"/>
    <property type="match status" value="1"/>
</dbReference>
<dbReference type="Pfam" id="PF13568">
    <property type="entry name" value="OMP_b-brl_2"/>
    <property type="match status" value="1"/>
</dbReference>
<evidence type="ECO:0000313" key="4">
    <source>
        <dbReference type="Proteomes" id="UP000182510"/>
    </source>
</evidence>
<dbReference type="InterPro" id="IPR025665">
    <property type="entry name" value="Beta-barrel_OMP_2"/>
</dbReference>
<protein>
    <recommendedName>
        <fullName evidence="2">Outer membrane protein beta-barrel domain-containing protein</fullName>
    </recommendedName>
</protein>
<dbReference type="EMBL" id="CP018153">
    <property type="protein sequence ID" value="APG59382.1"/>
    <property type="molecule type" value="Genomic_DNA"/>
</dbReference>
<gene>
    <name evidence="3" type="ORF">LPB144_02700</name>
</gene>
<feature type="signal peptide" evidence="1">
    <location>
        <begin position="1"/>
        <end position="20"/>
    </location>
</feature>
<name>A0A1L3J2M2_9FLAO</name>
<keyword evidence="1" id="KW-0732">Signal</keyword>
<dbReference type="STRING" id="1913577.LPB144_02700"/>
<dbReference type="OrthoDB" id="947434at2"/>
<dbReference type="Proteomes" id="UP000182510">
    <property type="component" value="Chromosome"/>
</dbReference>
<organism evidence="3 4">
    <name type="scientific">Christiangramia salexigens</name>
    <dbReference type="NCBI Taxonomy" id="1913577"/>
    <lineage>
        <taxon>Bacteria</taxon>
        <taxon>Pseudomonadati</taxon>
        <taxon>Bacteroidota</taxon>
        <taxon>Flavobacteriia</taxon>
        <taxon>Flavobacteriales</taxon>
        <taxon>Flavobacteriaceae</taxon>
        <taxon>Christiangramia</taxon>
    </lineage>
</organism>
<dbReference type="AlphaFoldDB" id="A0A1L3J2M2"/>
<feature type="chain" id="PRO_5013131890" description="Outer membrane protein beta-barrel domain-containing protein" evidence="1">
    <location>
        <begin position="21"/>
        <end position="187"/>
    </location>
</feature>
<dbReference type="RefSeq" id="WP_072552039.1">
    <property type="nucleotide sequence ID" value="NZ_CP018153.1"/>
</dbReference>
<sequence length="187" mass="20461">MRKLAMALVIFCAATMYVHAQGNTSFGIKAGVNFASLNGDDLDDLDGRTNFHLGALAEFGLSETFSIQPEVMYSGQGAKLKESGEELTIQFDYINVPVLAKFYATEGLSLEVGPQFGFNINSKMEFDGDTEEIEDSEGFDLSGAFGVGYQLDQGIFFQARYNLGLTDVITDEDVKNGVFQFSAGFRF</sequence>
<dbReference type="KEGG" id="grl:LPB144_02700"/>
<accession>A0A1L3J2M2</accession>
<reference evidence="3 4" key="1">
    <citation type="submission" date="2016-11" db="EMBL/GenBank/DDBJ databases">
        <title>Gramella sp. LPB0144 isolated from marine environment.</title>
        <authorList>
            <person name="Kim E."/>
            <person name="Yi H."/>
        </authorList>
    </citation>
    <scope>NUCLEOTIDE SEQUENCE [LARGE SCALE GENOMIC DNA]</scope>
    <source>
        <strain evidence="3 4">LPB0144</strain>
    </source>
</reference>